<keyword evidence="2" id="KW-1185">Reference proteome</keyword>
<gene>
    <name evidence="1" type="ORF">ColLi_06708</name>
</gene>
<dbReference type="Proteomes" id="UP001055172">
    <property type="component" value="Unassembled WGS sequence"/>
</dbReference>
<accession>A0AA37GMW2</accession>
<proteinExistence type="predicted"/>
<comment type="caution">
    <text evidence="1">The sequence shown here is derived from an EMBL/GenBank/DDBJ whole genome shotgun (WGS) entry which is preliminary data.</text>
</comment>
<name>A0AA37GMW2_9PEZI</name>
<evidence type="ECO:0000313" key="2">
    <source>
        <dbReference type="Proteomes" id="UP001055172"/>
    </source>
</evidence>
<dbReference type="EMBL" id="BPPX01000013">
    <property type="protein sequence ID" value="GJC83870.1"/>
    <property type="molecule type" value="Genomic_DNA"/>
</dbReference>
<reference evidence="1 2" key="1">
    <citation type="submission" date="2021-07" db="EMBL/GenBank/DDBJ databases">
        <title>Genome data of Colletotrichum spaethianum.</title>
        <authorList>
            <person name="Utami Y.D."/>
            <person name="Hiruma K."/>
        </authorList>
    </citation>
    <scope>NUCLEOTIDE SEQUENCE [LARGE SCALE GENOMIC DNA]</scope>
    <source>
        <strain evidence="1 2">MAFF 242679</strain>
    </source>
</reference>
<sequence>MSRPQPIARGETWIPPLRNVGDVGNATANHCLSNPEIFIVITPFPFSRPPPRNTLLVGDVKSHLLAATLLGIHAIALPSPAMAPTRLAIRSPIENAAD</sequence>
<evidence type="ECO:0000313" key="1">
    <source>
        <dbReference type="EMBL" id="GJC83870.1"/>
    </source>
</evidence>
<dbReference type="AlphaFoldDB" id="A0AA37GMW2"/>
<organism evidence="1 2">
    <name type="scientific">Colletotrichum liriopes</name>
    <dbReference type="NCBI Taxonomy" id="708192"/>
    <lineage>
        <taxon>Eukaryota</taxon>
        <taxon>Fungi</taxon>
        <taxon>Dikarya</taxon>
        <taxon>Ascomycota</taxon>
        <taxon>Pezizomycotina</taxon>
        <taxon>Sordariomycetes</taxon>
        <taxon>Hypocreomycetidae</taxon>
        <taxon>Glomerellales</taxon>
        <taxon>Glomerellaceae</taxon>
        <taxon>Colletotrichum</taxon>
        <taxon>Colletotrichum spaethianum species complex</taxon>
    </lineage>
</organism>
<protein>
    <submittedName>
        <fullName evidence="1">Uncharacterized protein</fullName>
    </submittedName>
</protein>